<keyword evidence="24" id="KW-1185">Reference proteome</keyword>
<feature type="domain" description="Nitrite/sulphite reductase 4Fe-4S" evidence="18">
    <location>
        <begin position="626"/>
        <end position="762"/>
    </location>
</feature>
<dbReference type="InterPro" id="IPR036136">
    <property type="entry name" value="Nit/Sulf_reduc_fer-like_dom_sf"/>
</dbReference>
<dbReference type="InterPro" id="IPR006067">
    <property type="entry name" value="NO2/SO3_Rdtase_4Fe4S_dom"/>
</dbReference>
<dbReference type="Gene3D" id="3.50.50.60">
    <property type="entry name" value="FAD/NAD(P)-binding domain"/>
    <property type="match status" value="2"/>
</dbReference>
<keyword evidence="11 17" id="KW-0274">FAD</keyword>
<evidence type="ECO:0000256" key="11">
    <source>
        <dbReference type="ARBA" id="ARBA00022827"/>
    </source>
</evidence>
<dbReference type="Pfam" id="PF18267">
    <property type="entry name" value="Rubredoxin_C"/>
    <property type="match status" value="1"/>
</dbReference>
<dbReference type="PRINTS" id="PR00411">
    <property type="entry name" value="PNDRDTASEI"/>
</dbReference>
<feature type="domain" description="BFD-like [2Fe-2S]-binding" evidence="20">
    <location>
        <begin position="482"/>
        <end position="530"/>
    </location>
</feature>
<dbReference type="PANTHER" id="PTHR43809">
    <property type="entry name" value="NITRITE REDUCTASE (NADH) LARGE SUBUNIT"/>
    <property type="match status" value="1"/>
</dbReference>
<dbReference type="CDD" id="cd19944">
    <property type="entry name" value="NirB_Fer2_BFD-like_2"/>
    <property type="match status" value="1"/>
</dbReference>
<dbReference type="InterPro" id="IPR006066">
    <property type="entry name" value="NO2/SO3_Rdtase_FeS/sirohaem_BS"/>
</dbReference>
<sequence length="806" mass="89229">MEKKRLVLVGNGMAGVRTIEEILKINADAYHITIFGEESYPNYNRIQLSNVLQGDMTVEQMILNEWDWYKENNIDLHTGDPVVHIDTNNKIVFSEKGNKVHYDQLILATGSRSFILPVPGADKDGVTGFRDIQDCEKMINVSRSHKNAVVIGGGLLGLEAAKGLVHLGMNVHVVHLMPHLMERQLDPTASNMLRRELEEQGIKFLLEKQTVEILGDQKVKGLKFKDGSEIEADLVVMAVGIQANSKLAKDAGVTVNRGIVVNDFMETSVDSVYAVGECAEHREITYGMVAPLYEQAKVLAEHLCEKGTKPYEGSVVGTQLKVAGIDLYSAGEILEDASTKSIIIHNEFEGIYKKILIRNNRIVGIVLYGDTKDSTKLFRMLMEKEDISGKTSSAILGLSNGEQESQSVAAMPDSELICGCNGVTKGTIVEAIKGQGLTSVDEVSSCTNAGRSCGRCKSLVSDILAFTLGDEFDQTAQKKALCGCTSLSRDEVVLEIKEKGLNSIKEVMYVLDWKNEEGCSKCRPALNYYLGMIYPEGYQDDRDSRLVNEKLHANIQKDGTYSVVPRMYGGVTTAEDLKKIAEVAEKYHVPLVKITGGQRIALLGVKREDLTSVWEELGMPSGYAYGKTLRTVKTCVGSQFCRFGTQDSMGLGIELEKKFERLDTPHKFKMGVSGCPRNCAESGIKDVGIVGIDGAWEIYVGGNGGTDLRGGDLLCTVSTKDEVMKIVGAYIQYYRETANYLERTSYWIERIGLETVQSVVADKALVNTLNERLDRTLTRYNEPWKEAIENKQIREKYYQSHSLSLK</sequence>
<comment type="cofactor">
    <cofactor evidence="2">
        <name>[4Fe-4S] cluster</name>
        <dbReference type="ChEBI" id="CHEBI:49883"/>
    </cofactor>
</comment>
<evidence type="ECO:0000256" key="13">
    <source>
        <dbReference type="ARBA" id="ARBA00023004"/>
    </source>
</evidence>
<dbReference type="CDD" id="cd19943">
    <property type="entry name" value="NirB_Fer2_BFD-like_1"/>
    <property type="match status" value="1"/>
</dbReference>
<dbReference type="Gene3D" id="3.90.480.10">
    <property type="entry name" value="Sulfite Reductase Hemoprotein,Domain 2"/>
    <property type="match status" value="1"/>
</dbReference>
<dbReference type="SUPFAM" id="SSF55124">
    <property type="entry name" value="Nitrite/Sulfite reductase N-terminal domain-like"/>
    <property type="match status" value="1"/>
</dbReference>
<dbReference type="Gene3D" id="1.10.10.1100">
    <property type="entry name" value="BFD-like [2Fe-2S]-binding domain"/>
    <property type="match status" value="1"/>
</dbReference>
<dbReference type="InterPro" id="IPR007419">
    <property type="entry name" value="BFD-like_2Fe2S-bd_dom"/>
</dbReference>
<dbReference type="InterPro" id="IPR036188">
    <property type="entry name" value="FAD/NAD-bd_sf"/>
</dbReference>
<keyword evidence="13" id="KW-0408">Iron</keyword>
<evidence type="ECO:0000256" key="17">
    <source>
        <dbReference type="PIRNR" id="PIRNR037149"/>
    </source>
</evidence>
<dbReference type="SUPFAM" id="SSF56014">
    <property type="entry name" value="Nitrite and sulphite reductase 4Fe-4S domain-like"/>
    <property type="match status" value="1"/>
</dbReference>
<dbReference type="InterPro" id="IPR005117">
    <property type="entry name" value="NiRdtase/SiRdtase_haem-b_fer"/>
</dbReference>
<keyword evidence="12" id="KW-0560">Oxidoreductase</keyword>
<dbReference type="PRINTS" id="PR00397">
    <property type="entry name" value="SIROHAEM"/>
</dbReference>
<dbReference type="InterPro" id="IPR045854">
    <property type="entry name" value="NO2/SO3_Rdtase_4Fe4S_sf"/>
</dbReference>
<comment type="cofactor">
    <cofactor evidence="16">
        <name>[2Fe-2S] cluster</name>
        <dbReference type="ChEBI" id="CHEBI:190135"/>
    </cofactor>
</comment>
<dbReference type="PANTHER" id="PTHR43809:SF1">
    <property type="entry name" value="NITRITE REDUCTASE (NADH) LARGE SUBUNIT"/>
    <property type="match status" value="1"/>
</dbReference>
<comment type="cofactor">
    <cofactor evidence="1">
        <name>siroheme</name>
        <dbReference type="ChEBI" id="CHEBI:60052"/>
    </cofactor>
</comment>
<evidence type="ECO:0000256" key="12">
    <source>
        <dbReference type="ARBA" id="ARBA00023002"/>
    </source>
</evidence>
<protein>
    <submittedName>
        <fullName evidence="23">Nitrite reductase large subunit NirB</fullName>
    </submittedName>
</protein>
<evidence type="ECO:0000256" key="1">
    <source>
        <dbReference type="ARBA" id="ARBA00001929"/>
    </source>
</evidence>
<keyword evidence="14" id="KW-0411">Iron-sulfur</keyword>
<dbReference type="SUPFAM" id="SSF51905">
    <property type="entry name" value="FAD/NAD(P)-binding domain"/>
    <property type="match status" value="2"/>
</dbReference>
<dbReference type="Pfam" id="PF01077">
    <property type="entry name" value="NIR_SIR"/>
    <property type="match status" value="1"/>
</dbReference>
<accession>A0ABW6K8H0</accession>
<evidence type="ECO:0000256" key="16">
    <source>
        <dbReference type="ARBA" id="ARBA00034078"/>
    </source>
</evidence>
<evidence type="ECO:0000256" key="9">
    <source>
        <dbReference type="ARBA" id="ARBA00022714"/>
    </source>
</evidence>
<evidence type="ECO:0000256" key="7">
    <source>
        <dbReference type="ARBA" id="ARBA00022617"/>
    </source>
</evidence>
<evidence type="ECO:0000256" key="14">
    <source>
        <dbReference type="ARBA" id="ARBA00023014"/>
    </source>
</evidence>
<evidence type="ECO:0000259" key="20">
    <source>
        <dbReference type="Pfam" id="PF04324"/>
    </source>
</evidence>
<keyword evidence="6" id="KW-0004">4Fe-4S</keyword>
<dbReference type="InterPro" id="IPR017121">
    <property type="entry name" value="Nitrite_Rdtase_lsu"/>
</dbReference>
<dbReference type="Proteomes" id="UP001601059">
    <property type="component" value="Unassembled WGS sequence"/>
</dbReference>
<evidence type="ECO:0000256" key="3">
    <source>
        <dbReference type="ARBA" id="ARBA00001974"/>
    </source>
</evidence>
<name>A0ABW6K8H0_9BACI</name>
<dbReference type="PIRSF" id="PIRSF037149">
    <property type="entry name" value="NirB"/>
    <property type="match status" value="1"/>
</dbReference>
<comment type="pathway">
    <text evidence="4">Nitrogen metabolism; nitrate reduction (assimilation).</text>
</comment>
<feature type="domain" description="FAD/NAD(P)-binding" evidence="21">
    <location>
        <begin position="5"/>
        <end position="281"/>
    </location>
</feature>
<comment type="similarity">
    <text evidence="5">Belongs to the nitrite and sulfite reductase 4Fe-4S domain family.</text>
</comment>
<keyword evidence="9" id="KW-0001">2Fe-2S</keyword>
<evidence type="ECO:0000256" key="4">
    <source>
        <dbReference type="ARBA" id="ARBA00005096"/>
    </source>
</evidence>
<dbReference type="NCBIfam" id="TIGR02374">
    <property type="entry name" value="nitri_red_nirB"/>
    <property type="match status" value="1"/>
</dbReference>
<keyword evidence="10" id="KW-0479">Metal-binding</keyword>
<feature type="domain" description="Nitrite/Sulfite reductase ferredoxin-like" evidence="19">
    <location>
        <begin position="556"/>
        <end position="617"/>
    </location>
</feature>
<proteinExistence type="inferred from homology"/>
<dbReference type="EMBL" id="JBIACK010000001">
    <property type="protein sequence ID" value="MFE8699240.1"/>
    <property type="molecule type" value="Genomic_DNA"/>
</dbReference>
<comment type="caution">
    <text evidence="23">The sequence shown here is derived from an EMBL/GenBank/DDBJ whole genome shotgun (WGS) entry which is preliminary data.</text>
</comment>
<dbReference type="PRINTS" id="PR00368">
    <property type="entry name" value="FADPNR"/>
</dbReference>
<comment type="cofactor">
    <cofactor evidence="3 17">
        <name>FAD</name>
        <dbReference type="ChEBI" id="CHEBI:57692"/>
    </cofactor>
</comment>
<evidence type="ECO:0000256" key="2">
    <source>
        <dbReference type="ARBA" id="ARBA00001966"/>
    </source>
</evidence>
<keyword evidence="15 17" id="KW-0534">Nitrate assimilation</keyword>
<dbReference type="InterPro" id="IPR041575">
    <property type="entry name" value="Rubredoxin_C"/>
</dbReference>
<dbReference type="InterPro" id="IPR041854">
    <property type="entry name" value="BFD-like_2Fe2S-bd_dom_sf"/>
</dbReference>
<evidence type="ECO:0000313" key="23">
    <source>
        <dbReference type="EMBL" id="MFE8699240.1"/>
    </source>
</evidence>
<evidence type="ECO:0000256" key="6">
    <source>
        <dbReference type="ARBA" id="ARBA00022485"/>
    </source>
</evidence>
<keyword evidence="8 17" id="KW-0285">Flavoprotein</keyword>
<dbReference type="InterPro" id="IPR012744">
    <property type="entry name" value="Nitri_red_NirB"/>
</dbReference>
<dbReference type="InterPro" id="IPR023753">
    <property type="entry name" value="FAD/NAD-binding_dom"/>
</dbReference>
<dbReference type="InterPro" id="IPR052034">
    <property type="entry name" value="NasD-like"/>
</dbReference>
<keyword evidence="7" id="KW-0349">Heme</keyword>
<dbReference type="Pfam" id="PF07992">
    <property type="entry name" value="Pyr_redox_2"/>
    <property type="match status" value="1"/>
</dbReference>
<evidence type="ECO:0000256" key="5">
    <source>
        <dbReference type="ARBA" id="ARBA00010429"/>
    </source>
</evidence>
<feature type="domain" description="NADH-rubredoxin oxidoreductase C-terminal" evidence="22">
    <location>
        <begin position="318"/>
        <end position="382"/>
    </location>
</feature>
<evidence type="ECO:0000256" key="10">
    <source>
        <dbReference type="ARBA" id="ARBA00022723"/>
    </source>
</evidence>
<dbReference type="PROSITE" id="PS00365">
    <property type="entry name" value="NIR_SIR"/>
    <property type="match status" value="1"/>
</dbReference>
<dbReference type="Gene3D" id="3.30.390.30">
    <property type="match status" value="1"/>
</dbReference>
<dbReference type="Pfam" id="PF03460">
    <property type="entry name" value="NIR_SIR_ferr"/>
    <property type="match status" value="1"/>
</dbReference>
<evidence type="ECO:0000259" key="22">
    <source>
        <dbReference type="Pfam" id="PF18267"/>
    </source>
</evidence>
<gene>
    <name evidence="23" type="primary">nirB</name>
    <name evidence="23" type="ORF">ACFYKX_01250</name>
</gene>
<dbReference type="InterPro" id="IPR016156">
    <property type="entry name" value="FAD/NAD-linked_Rdtase_dimer_sf"/>
</dbReference>
<evidence type="ECO:0000256" key="15">
    <source>
        <dbReference type="ARBA" id="ARBA00023063"/>
    </source>
</evidence>
<feature type="domain" description="BFD-like [2Fe-2S]-binding" evidence="20">
    <location>
        <begin position="416"/>
        <end position="465"/>
    </location>
</feature>
<evidence type="ECO:0000259" key="18">
    <source>
        <dbReference type="Pfam" id="PF01077"/>
    </source>
</evidence>
<evidence type="ECO:0000259" key="19">
    <source>
        <dbReference type="Pfam" id="PF03460"/>
    </source>
</evidence>
<reference evidence="23 24" key="1">
    <citation type="submission" date="2024-08" db="EMBL/GenBank/DDBJ databases">
        <title>Two novel Cytobacillus novel species.</title>
        <authorList>
            <person name="Liu G."/>
        </authorList>
    </citation>
    <scope>NUCLEOTIDE SEQUENCE [LARGE SCALE GENOMIC DNA]</scope>
    <source>
        <strain evidence="23 24">FJAT-54145</strain>
    </source>
</reference>
<dbReference type="Gene3D" id="3.30.413.10">
    <property type="entry name" value="Sulfite Reductase Hemoprotein, domain 1"/>
    <property type="match status" value="1"/>
</dbReference>
<evidence type="ECO:0000313" key="24">
    <source>
        <dbReference type="Proteomes" id="UP001601059"/>
    </source>
</evidence>
<evidence type="ECO:0000259" key="21">
    <source>
        <dbReference type="Pfam" id="PF07992"/>
    </source>
</evidence>
<dbReference type="RefSeq" id="WP_389357281.1">
    <property type="nucleotide sequence ID" value="NZ_JBIACK010000001.1"/>
</dbReference>
<dbReference type="Pfam" id="PF04324">
    <property type="entry name" value="Fer2_BFD"/>
    <property type="match status" value="2"/>
</dbReference>
<organism evidence="23 24">
    <name type="scientific">Cytobacillus spartinae</name>
    <dbReference type="NCBI Taxonomy" id="3299023"/>
    <lineage>
        <taxon>Bacteria</taxon>
        <taxon>Bacillati</taxon>
        <taxon>Bacillota</taxon>
        <taxon>Bacilli</taxon>
        <taxon>Bacillales</taxon>
        <taxon>Bacillaceae</taxon>
        <taxon>Cytobacillus</taxon>
    </lineage>
</organism>
<evidence type="ECO:0000256" key="8">
    <source>
        <dbReference type="ARBA" id="ARBA00022630"/>
    </source>
</evidence>